<evidence type="ECO:0000313" key="1">
    <source>
        <dbReference type="EMBL" id="KAJ4480364.1"/>
    </source>
</evidence>
<comment type="caution">
    <text evidence="1">The sequence shown here is derived from an EMBL/GenBank/DDBJ whole genome shotgun (WGS) entry which is preliminary data.</text>
</comment>
<dbReference type="Proteomes" id="UP001150217">
    <property type="component" value="Unassembled WGS sequence"/>
</dbReference>
<evidence type="ECO:0000313" key="2">
    <source>
        <dbReference type="Proteomes" id="UP001150217"/>
    </source>
</evidence>
<protein>
    <submittedName>
        <fullName evidence="1">Uncharacterized protein</fullName>
    </submittedName>
</protein>
<sequence length="183" mass="20586">MVYKQWSCVLWESTMSAELSSITEWADKRTAAVYTAKSKTLAKLAVEELFAPHVKASINGRKISREEIDQLLLDMRPTEEGALGFYWTDLVGAPRDPSHRDGSVSGIFIISGLQIPSPRTGDLVTSFRRKGVAVIIESQSQDLTIDSRKIVEFVAVANNFPLDQLVDQENERRTYVSRYGYKL</sequence>
<name>A0ABQ8V8P2_9AGAR</name>
<dbReference type="EMBL" id="JANVFT010000061">
    <property type="protein sequence ID" value="KAJ4480364.1"/>
    <property type="molecule type" value="Genomic_DNA"/>
</dbReference>
<organism evidence="1 2">
    <name type="scientific">Lentinula lateritia</name>
    <dbReference type="NCBI Taxonomy" id="40482"/>
    <lineage>
        <taxon>Eukaryota</taxon>
        <taxon>Fungi</taxon>
        <taxon>Dikarya</taxon>
        <taxon>Basidiomycota</taxon>
        <taxon>Agaricomycotina</taxon>
        <taxon>Agaricomycetes</taxon>
        <taxon>Agaricomycetidae</taxon>
        <taxon>Agaricales</taxon>
        <taxon>Marasmiineae</taxon>
        <taxon>Omphalotaceae</taxon>
        <taxon>Lentinula</taxon>
    </lineage>
</organism>
<reference evidence="1" key="1">
    <citation type="submission" date="2022-08" db="EMBL/GenBank/DDBJ databases">
        <title>A Global Phylogenomic Analysis of the Shiitake Genus Lentinula.</title>
        <authorList>
            <consortium name="DOE Joint Genome Institute"/>
            <person name="Sierra-Patev S."/>
            <person name="Min B."/>
            <person name="Naranjo-Ortiz M."/>
            <person name="Looney B."/>
            <person name="Konkel Z."/>
            <person name="Slot J.C."/>
            <person name="Sakamoto Y."/>
            <person name="Steenwyk J.L."/>
            <person name="Rokas A."/>
            <person name="Carro J."/>
            <person name="Camarero S."/>
            <person name="Ferreira P."/>
            <person name="Molpeceres G."/>
            <person name="Ruiz-Duenas F.J."/>
            <person name="Serrano A."/>
            <person name="Henrissat B."/>
            <person name="Drula E."/>
            <person name="Hughes K.W."/>
            <person name="Mata J.L."/>
            <person name="Ishikawa N.K."/>
            <person name="Vargas-Isla R."/>
            <person name="Ushijima S."/>
            <person name="Smith C.A."/>
            <person name="Ahrendt S."/>
            <person name="Andreopoulos W."/>
            <person name="He G."/>
            <person name="Labutti K."/>
            <person name="Lipzen A."/>
            <person name="Ng V."/>
            <person name="Riley R."/>
            <person name="Sandor L."/>
            <person name="Barry K."/>
            <person name="Martinez A.T."/>
            <person name="Xiao Y."/>
            <person name="Gibbons J.G."/>
            <person name="Terashima K."/>
            <person name="Grigoriev I.V."/>
            <person name="Hibbett D.S."/>
        </authorList>
    </citation>
    <scope>NUCLEOTIDE SEQUENCE</scope>
    <source>
        <strain evidence="1">RHP3577 ss4</strain>
    </source>
</reference>
<keyword evidence="2" id="KW-1185">Reference proteome</keyword>
<proteinExistence type="predicted"/>
<accession>A0ABQ8V8P2</accession>
<gene>
    <name evidence="1" type="ORF">C8R41DRAFT_842833</name>
</gene>